<sequence length="429" mass="49253">MKSLIYRVIYKLAISMKKFLLPFIPQSMRKKLKRRVLDKAFNLQELDIRSLNSPSMNIDGINLIGYVRAEMGLGESSRIAAKCLETTSTPFVMMNFVGTNTARMTDLTWQHKEVEKPEYNLNIFHINAEQMIEVYTHFGPSLFEGRYNIGYWHWELPEFPDDWLDGFKFVNEVWVPTAFVAESVSAKSNVPVVVIPHGIEVRFDEPRDRSYFNLPEEMFLFLTMYDVKSFQERKNPIASIEAFQKAFEPTDSHAGLVVKVNNAHSNKEDMKRLLSITQGYPNIFILNETLSRNDTNALIACTDSYISLHRSEGFGLGLAEAMYLGKPAIGTGWSANIDFMNEQNSCLVQYELIQINQDYGPYTSGQYWAEPDIQHASVYMSRLVNDQGYYQEIAENGKRSIQDYFSPQAVGIKVEKRLSEIRDILGGRQ</sequence>
<comment type="caution">
    <text evidence="2">The sequence shown here is derived from an EMBL/GenBank/DDBJ whole genome shotgun (WGS) entry which is preliminary data.</text>
</comment>
<organism evidence="2 3">
    <name type="scientific">Cohnella thailandensis</name>
    <dbReference type="NCBI Taxonomy" id="557557"/>
    <lineage>
        <taxon>Bacteria</taxon>
        <taxon>Bacillati</taxon>
        <taxon>Bacillota</taxon>
        <taxon>Bacilli</taxon>
        <taxon>Bacillales</taxon>
        <taxon>Paenibacillaceae</taxon>
        <taxon>Cohnella</taxon>
    </lineage>
</organism>
<dbReference type="PANTHER" id="PTHR46656">
    <property type="entry name" value="PUTATIVE-RELATED"/>
    <property type="match status" value="1"/>
</dbReference>
<gene>
    <name evidence="2" type="ORF">H7B67_28725</name>
</gene>
<dbReference type="EMBL" id="JACJVQ010000028">
    <property type="protein sequence ID" value="MBB6638134.1"/>
    <property type="molecule type" value="Genomic_DNA"/>
</dbReference>
<evidence type="ECO:0000259" key="1">
    <source>
        <dbReference type="Pfam" id="PF00534"/>
    </source>
</evidence>
<accession>A0A841T1U1</accession>
<dbReference type="AlphaFoldDB" id="A0A841T1U1"/>
<name>A0A841T1U1_9BACL</name>
<proteinExistence type="predicted"/>
<dbReference type="Gene3D" id="3.40.50.2000">
    <property type="entry name" value="Glycogen Phosphorylase B"/>
    <property type="match status" value="1"/>
</dbReference>
<evidence type="ECO:0000313" key="2">
    <source>
        <dbReference type="EMBL" id="MBB6638134.1"/>
    </source>
</evidence>
<dbReference type="Pfam" id="PF00534">
    <property type="entry name" value="Glycos_transf_1"/>
    <property type="match status" value="1"/>
</dbReference>
<dbReference type="RefSeq" id="WP_185123337.1">
    <property type="nucleotide sequence ID" value="NZ_JACJVQ010000028.1"/>
</dbReference>
<dbReference type="GO" id="GO:0016757">
    <property type="term" value="F:glycosyltransferase activity"/>
    <property type="evidence" value="ECO:0007669"/>
    <property type="project" value="InterPro"/>
</dbReference>
<dbReference type="Proteomes" id="UP000535838">
    <property type="component" value="Unassembled WGS sequence"/>
</dbReference>
<protein>
    <submittedName>
        <fullName evidence="2">Glycosyltransferase</fullName>
    </submittedName>
</protein>
<reference evidence="2 3" key="1">
    <citation type="submission" date="2020-08" db="EMBL/GenBank/DDBJ databases">
        <title>Cohnella phylogeny.</title>
        <authorList>
            <person name="Dunlap C."/>
        </authorList>
    </citation>
    <scope>NUCLEOTIDE SEQUENCE [LARGE SCALE GENOMIC DNA]</scope>
    <source>
        <strain evidence="2 3">DSM 25241</strain>
    </source>
</reference>
<keyword evidence="3" id="KW-1185">Reference proteome</keyword>
<dbReference type="InterPro" id="IPR001296">
    <property type="entry name" value="Glyco_trans_1"/>
</dbReference>
<dbReference type="PANTHER" id="PTHR46656:SF3">
    <property type="entry name" value="PUTATIVE-RELATED"/>
    <property type="match status" value="1"/>
</dbReference>
<feature type="domain" description="Glycosyl transferase family 1" evidence="1">
    <location>
        <begin position="227"/>
        <end position="332"/>
    </location>
</feature>
<evidence type="ECO:0000313" key="3">
    <source>
        <dbReference type="Proteomes" id="UP000535838"/>
    </source>
</evidence>
<keyword evidence="2" id="KW-0808">Transferase</keyword>
<dbReference type="SUPFAM" id="SSF53756">
    <property type="entry name" value="UDP-Glycosyltransferase/glycogen phosphorylase"/>
    <property type="match status" value="1"/>
</dbReference>